<proteinExistence type="predicted"/>
<evidence type="ECO:0000256" key="1">
    <source>
        <dbReference type="SAM" id="MobiDB-lite"/>
    </source>
</evidence>
<reference evidence="2 3" key="1">
    <citation type="submission" date="2023-08" db="EMBL/GenBank/DDBJ databases">
        <title>Functional and genomic diversity of the sorghum phyllosphere microbiome.</title>
        <authorList>
            <person name="Shade A."/>
        </authorList>
    </citation>
    <scope>NUCLEOTIDE SEQUENCE [LARGE SCALE GENOMIC DNA]</scope>
    <source>
        <strain evidence="2 3">SORGH_AS_0919</strain>
    </source>
</reference>
<feature type="region of interest" description="Disordered" evidence="1">
    <location>
        <begin position="249"/>
        <end position="269"/>
    </location>
</feature>
<evidence type="ECO:0000313" key="2">
    <source>
        <dbReference type="EMBL" id="MDR6166069.1"/>
    </source>
</evidence>
<dbReference type="Proteomes" id="UP001260188">
    <property type="component" value="Unassembled WGS sequence"/>
</dbReference>
<dbReference type="EMBL" id="JAVIZA010000001">
    <property type="protein sequence ID" value="MDR6166069.1"/>
    <property type="molecule type" value="Genomic_DNA"/>
</dbReference>
<evidence type="ECO:0000313" key="3">
    <source>
        <dbReference type="Proteomes" id="UP001260188"/>
    </source>
</evidence>
<organism evidence="2 3">
    <name type="scientific">Microbacterium paludicola</name>
    <dbReference type="NCBI Taxonomy" id="300019"/>
    <lineage>
        <taxon>Bacteria</taxon>
        <taxon>Bacillati</taxon>
        <taxon>Actinomycetota</taxon>
        <taxon>Actinomycetes</taxon>
        <taxon>Micrococcales</taxon>
        <taxon>Microbacteriaceae</taxon>
        <taxon>Microbacterium</taxon>
    </lineage>
</organism>
<evidence type="ECO:0008006" key="4">
    <source>
        <dbReference type="Google" id="ProtNLM"/>
    </source>
</evidence>
<comment type="caution">
    <text evidence="2">The sequence shown here is derived from an EMBL/GenBank/DDBJ whole genome shotgun (WGS) entry which is preliminary data.</text>
</comment>
<protein>
    <recommendedName>
        <fullName evidence="4">Type VII secretion-associated protein</fullName>
    </recommendedName>
</protein>
<keyword evidence="3" id="KW-1185">Reference proteome</keyword>
<feature type="region of interest" description="Disordered" evidence="1">
    <location>
        <begin position="297"/>
        <end position="351"/>
    </location>
</feature>
<name>A0ABU1HZD8_9MICO</name>
<sequence length="439" mass="45682">MNHTPSANVPAPLRRVAPPDAPLPGEILASPHGAVYRVAATRVPHEMWSARSGGHLLAPDDVDRVADETLVILPLLRARLCGADAAFDLTSGQAVTLVVSVLRGAVDAARSEWGTGEWWSTSDGRPVLVPTGARGWEMSSRTVLGRIPDAALSPDIRQRVGDALADRITLPFAAPGLEDDLFAVASPEPFVIAPPMRLHRPSGGAAGESPSADAAVVARSAAAGLVDGELMGRVSTAIAGTRAALQHATGLLSRQRRRPERSGEAASAGRRRVMWVALAAVGATVAIGLSLPYGRGGDEGSAGDVPASEAEEQPRAEAGSPDPSAGGDAPGDDRSSPSSRVETPPTDPDLRVVDDLADCLRSDDPACRAAVLERPDAALPEGIATADAPREVRLLDDLGGVEVVRVDDPSGERPSQIVVVVTHDEKRLVRDVYDVADQP</sequence>
<gene>
    <name evidence="2" type="ORF">QE367_000273</name>
</gene>
<accession>A0ABU1HZD8</accession>
<feature type="compositionally biased region" description="Low complexity" evidence="1">
    <location>
        <begin position="318"/>
        <end position="327"/>
    </location>
</feature>